<dbReference type="PANTHER" id="PTHR24421">
    <property type="entry name" value="NITRATE/NITRITE SENSOR PROTEIN NARX-RELATED"/>
    <property type="match status" value="1"/>
</dbReference>
<evidence type="ECO:0000256" key="8">
    <source>
        <dbReference type="ARBA" id="ARBA00023012"/>
    </source>
</evidence>
<accession>A0ABX5EGI0</accession>
<keyword evidence="10" id="KW-1133">Transmembrane helix</keyword>
<dbReference type="Gene3D" id="1.20.5.1930">
    <property type="match status" value="1"/>
</dbReference>
<evidence type="ECO:0000256" key="4">
    <source>
        <dbReference type="ARBA" id="ARBA00022679"/>
    </source>
</evidence>
<keyword evidence="10" id="KW-0812">Transmembrane</keyword>
<evidence type="ECO:0000313" key="12">
    <source>
        <dbReference type="EMBL" id="PRZ08605.1"/>
    </source>
</evidence>
<dbReference type="CDD" id="cd16917">
    <property type="entry name" value="HATPase_UhpB-NarQ-NarX-like"/>
    <property type="match status" value="1"/>
</dbReference>
<keyword evidence="4" id="KW-0808">Transferase</keyword>
<feature type="transmembrane region" description="Helical" evidence="10">
    <location>
        <begin position="193"/>
        <end position="212"/>
    </location>
</feature>
<evidence type="ECO:0000256" key="6">
    <source>
        <dbReference type="ARBA" id="ARBA00022777"/>
    </source>
</evidence>
<evidence type="ECO:0000256" key="1">
    <source>
        <dbReference type="ARBA" id="ARBA00000085"/>
    </source>
</evidence>
<feature type="transmembrane region" description="Helical" evidence="10">
    <location>
        <begin position="57"/>
        <end position="78"/>
    </location>
</feature>
<feature type="transmembrane region" description="Helical" evidence="10">
    <location>
        <begin position="114"/>
        <end position="141"/>
    </location>
</feature>
<keyword evidence="10" id="KW-0472">Membrane</keyword>
<sequence>MHPPPPPSPPGGPPPGAGGWTGYGAPPPLPPPGSHPIPGLAVPYRPARRPGRTVRNVLGTVGAVVVTWFCAVTGWAMAAPDVMTGAGLAVEVLWFFVAGGVATAMVWRQRYPVVVCLATAVVGIVSPLGAVAPLIALPWVVARTDWRRSLLCGAATAAALVATFWRDGSRTAENVIFSATLEDGGPTTYMSPLGYTILGALALGLAVGVGLLRRLATRADADADAARAVAAAEAGRAATWQQQSQSLQTELTRQEERELIAREMHDTVAHQLSLMSLQASVLEVSSDDGEVGDAARSMRASAHHALEEMRTLITSLREGADDYGARSWSLDDLGDLLESARERGVDLVATVFVSDGDDAPATLTRTVYRVVQESLTNATKHAPGTRVAVQVRARPRDGIDITVRNPPASALTPDAVPGSGAGIVGMRERCEALDGSFDAGWQDDGTFLVRAHLPWVPAP</sequence>
<protein>
    <recommendedName>
        <fullName evidence="2">histidine kinase</fullName>
        <ecNumber evidence="2">2.7.13.3</ecNumber>
    </recommendedName>
</protein>
<reference evidence="12 13" key="1">
    <citation type="submission" date="2018-03" db="EMBL/GenBank/DDBJ databases">
        <title>Comparative analysis of microorganisms from saline springs in Andes Mountain Range, Colombia.</title>
        <authorList>
            <person name="Rubin E."/>
        </authorList>
    </citation>
    <scope>NUCLEOTIDE SEQUENCE [LARGE SCALE GENOMIC DNA]</scope>
    <source>
        <strain evidence="12 13">CG 23</strain>
    </source>
</reference>
<evidence type="ECO:0000256" key="7">
    <source>
        <dbReference type="ARBA" id="ARBA00022840"/>
    </source>
</evidence>
<dbReference type="RefSeq" id="WP_106265472.1">
    <property type="nucleotide sequence ID" value="NZ_PVTX01000002.1"/>
</dbReference>
<dbReference type="SUPFAM" id="SSF55874">
    <property type="entry name" value="ATPase domain of HSP90 chaperone/DNA topoisomerase II/histidine kinase"/>
    <property type="match status" value="1"/>
</dbReference>
<dbReference type="InterPro" id="IPR036890">
    <property type="entry name" value="HATPase_C_sf"/>
</dbReference>
<keyword evidence="13" id="KW-1185">Reference proteome</keyword>
<evidence type="ECO:0000256" key="3">
    <source>
        <dbReference type="ARBA" id="ARBA00022553"/>
    </source>
</evidence>
<keyword evidence="3" id="KW-0597">Phosphoprotein</keyword>
<name>A0ABX5EGI0_9MICO</name>
<evidence type="ECO:0000313" key="13">
    <source>
        <dbReference type="Proteomes" id="UP000239895"/>
    </source>
</evidence>
<feature type="transmembrane region" description="Helical" evidence="10">
    <location>
        <begin position="84"/>
        <end position="107"/>
    </location>
</feature>
<comment type="catalytic activity">
    <reaction evidence="1">
        <text>ATP + protein L-histidine = ADP + protein N-phospho-L-histidine.</text>
        <dbReference type="EC" id="2.7.13.3"/>
    </reaction>
</comment>
<keyword evidence="5" id="KW-0547">Nucleotide-binding</keyword>
<keyword evidence="6 12" id="KW-0418">Kinase</keyword>
<keyword evidence="8" id="KW-0902">Two-component regulatory system</keyword>
<evidence type="ECO:0000256" key="2">
    <source>
        <dbReference type="ARBA" id="ARBA00012438"/>
    </source>
</evidence>
<dbReference type="Pfam" id="PF07730">
    <property type="entry name" value="HisKA_3"/>
    <property type="match status" value="1"/>
</dbReference>
<gene>
    <name evidence="12" type="ORF">BCL65_102147</name>
</gene>
<comment type="caution">
    <text evidence="12">The sequence shown here is derived from an EMBL/GenBank/DDBJ whole genome shotgun (WGS) entry which is preliminary data.</text>
</comment>
<dbReference type="PANTHER" id="PTHR24421:SF10">
    <property type="entry name" value="NITRATE_NITRITE SENSOR PROTEIN NARQ"/>
    <property type="match status" value="1"/>
</dbReference>
<organism evidence="12 13">
    <name type="scientific">Isoptericola halotolerans</name>
    <dbReference type="NCBI Taxonomy" id="300560"/>
    <lineage>
        <taxon>Bacteria</taxon>
        <taxon>Bacillati</taxon>
        <taxon>Actinomycetota</taxon>
        <taxon>Actinomycetes</taxon>
        <taxon>Micrococcales</taxon>
        <taxon>Promicromonosporaceae</taxon>
        <taxon>Isoptericola</taxon>
    </lineage>
</organism>
<feature type="compositionally biased region" description="Pro residues" evidence="9">
    <location>
        <begin position="1"/>
        <end position="16"/>
    </location>
</feature>
<dbReference type="Gene3D" id="3.30.565.10">
    <property type="entry name" value="Histidine kinase-like ATPase, C-terminal domain"/>
    <property type="match status" value="1"/>
</dbReference>
<evidence type="ECO:0000256" key="9">
    <source>
        <dbReference type="SAM" id="MobiDB-lite"/>
    </source>
</evidence>
<dbReference type="EMBL" id="PVTX01000002">
    <property type="protein sequence ID" value="PRZ08605.1"/>
    <property type="molecule type" value="Genomic_DNA"/>
</dbReference>
<dbReference type="EC" id="2.7.13.3" evidence="2"/>
<evidence type="ECO:0000256" key="5">
    <source>
        <dbReference type="ARBA" id="ARBA00022741"/>
    </source>
</evidence>
<dbReference type="InterPro" id="IPR050482">
    <property type="entry name" value="Sensor_HK_TwoCompSys"/>
</dbReference>
<evidence type="ECO:0000259" key="11">
    <source>
        <dbReference type="Pfam" id="PF07730"/>
    </source>
</evidence>
<dbReference type="Proteomes" id="UP000239895">
    <property type="component" value="Unassembled WGS sequence"/>
</dbReference>
<keyword evidence="7" id="KW-0067">ATP-binding</keyword>
<evidence type="ECO:0000256" key="10">
    <source>
        <dbReference type="SAM" id="Phobius"/>
    </source>
</evidence>
<dbReference type="GO" id="GO:0016301">
    <property type="term" value="F:kinase activity"/>
    <property type="evidence" value="ECO:0007669"/>
    <property type="project" value="UniProtKB-KW"/>
</dbReference>
<feature type="region of interest" description="Disordered" evidence="9">
    <location>
        <begin position="1"/>
        <end position="29"/>
    </location>
</feature>
<proteinExistence type="predicted"/>
<dbReference type="InterPro" id="IPR011712">
    <property type="entry name" value="Sig_transdc_His_kin_sub3_dim/P"/>
</dbReference>
<feature type="domain" description="Signal transduction histidine kinase subgroup 3 dimerisation and phosphoacceptor" evidence="11">
    <location>
        <begin position="256"/>
        <end position="320"/>
    </location>
</feature>